<dbReference type="Proteomes" id="UP001165122">
    <property type="component" value="Unassembled WGS sequence"/>
</dbReference>
<reference evidence="3" key="1">
    <citation type="journal article" date="2023" name="Commun. Biol.">
        <title>Genome analysis of Parmales, the sister group of diatoms, reveals the evolutionary specialization of diatoms from phago-mixotrophs to photoautotrophs.</title>
        <authorList>
            <person name="Ban H."/>
            <person name="Sato S."/>
            <person name="Yoshikawa S."/>
            <person name="Yamada K."/>
            <person name="Nakamura Y."/>
            <person name="Ichinomiya M."/>
            <person name="Sato N."/>
            <person name="Blanc-Mathieu R."/>
            <person name="Endo H."/>
            <person name="Kuwata A."/>
            <person name="Ogata H."/>
        </authorList>
    </citation>
    <scope>NUCLEOTIDE SEQUENCE [LARGE SCALE GENOMIC DNA]</scope>
    <source>
        <strain evidence="3">NIES 3700</strain>
    </source>
</reference>
<comment type="caution">
    <text evidence="2">The sequence shown here is derived from an EMBL/GenBank/DDBJ whole genome shotgun (WGS) entry which is preliminary data.</text>
</comment>
<sequence>MQLLSLAAILFMSSGLMLNQYLVSGSIPPTPSRNTPVTTDDIVPSKYGKRPIVFSDVDGTLVQYEDKLNDEELDASSEEEREKYLSTLVAMPRSSTGKVGYVSPRTLELLCKIKEDYDGYICLVSGARSTTLAQRAPFFVHEGRRAIDAFSSESGGRLFVNNSGSFEEMTFYGERHDLEPLNALKEHFSEIGFVVDDRDYTHQFRLHRSKQKGGETEVAFDELLDGDGTRVDGVAKTANLGCCDFFPSSSGKRSVGAFLTSKMKELGELGVGEGEGKAKELCIFTCGDDDNDIELAKGDFVDFSIFPKKNGARVMRGDAGNMAQVGDGDKVQRFSFTGKEIIKGERKAWEQLKEDILATEIMLSLIIKEIER</sequence>
<feature type="chain" id="PRO_5040788544" evidence="1">
    <location>
        <begin position="16"/>
        <end position="372"/>
    </location>
</feature>
<feature type="signal peptide" evidence="1">
    <location>
        <begin position="1"/>
        <end position="15"/>
    </location>
</feature>
<keyword evidence="3" id="KW-1185">Reference proteome</keyword>
<dbReference type="InterPro" id="IPR036412">
    <property type="entry name" value="HAD-like_sf"/>
</dbReference>
<evidence type="ECO:0000313" key="3">
    <source>
        <dbReference type="Proteomes" id="UP001165122"/>
    </source>
</evidence>
<name>A0A9W7FNS6_9STRA</name>
<gene>
    <name evidence="2" type="ORF">TrLO_g14934</name>
</gene>
<proteinExistence type="predicted"/>
<organism evidence="2 3">
    <name type="scientific">Triparma laevis f. longispina</name>
    <dbReference type="NCBI Taxonomy" id="1714387"/>
    <lineage>
        <taxon>Eukaryota</taxon>
        <taxon>Sar</taxon>
        <taxon>Stramenopiles</taxon>
        <taxon>Ochrophyta</taxon>
        <taxon>Bolidophyceae</taxon>
        <taxon>Parmales</taxon>
        <taxon>Triparmaceae</taxon>
        <taxon>Triparma</taxon>
    </lineage>
</organism>
<evidence type="ECO:0000256" key="1">
    <source>
        <dbReference type="SAM" id="SignalP"/>
    </source>
</evidence>
<evidence type="ECO:0000313" key="2">
    <source>
        <dbReference type="EMBL" id="GMI15567.1"/>
    </source>
</evidence>
<accession>A0A9W7FNS6</accession>
<dbReference type="SUPFAM" id="SSF56784">
    <property type="entry name" value="HAD-like"/>
    <property type="match status" value="1"/>
</dbReference>
<dbReference type="OrthoDB" id="407888at2759"/>
<protein>
    <submittedName>
        <fullName evidence="2">Uncharacterized protein</fullName>
    </submittedName>
</protein>
<dbReference type="AlphaFoldDB" id="A0A9W7FNS6"/>
<keyword evidence="1" id="KW-0732">Signal</keyword>
<dbReference type="EMBL" id="BRXW01000234">
    <property type="protein sequence ID" value="GMI15567.1"/>
    <property type="molecule type" value="Genomic_DNA"/>
</dbReference>